<dbReference type="Pfam" id="PF00437">
    <property type="entry name" value="T2SSE"/>
    <property type="match status" value="1"/>
</dbReference>
<comment type="similarity">
    <text evidence="1">Belongs to the GSP E family.</text>
</comment>
<keyword evidence="5" id="KW-1185">Reference proteome</keyword>
<dbReference type="InterPro" id="IPR050921">
    <property type="entry name" value="T4SS_GSP_E_ATPase"/>
</dbReference>
<dbReference type="SUPFAM" id="SSF160246">
    <property type="entry name" value="EspE N-terminal domain-like"/>
    <property type="match status" value="1"/>
</dbReference>
<dbReference type="InterPro" id="IPR037257">
    <property type="entry name" value="T2SS_E_N_sf"/>
</dbReference>
<dbReference type="NCBIfam" id="TIGR01420">
    <property type="entry name" value="pilT_fam"/>
    <property type="match status" value="1"/>
</dbReference>
<dbReference type="Proteomes" id="UP000032360">
    <property type="component" value="Unassembled WGS sequence"/>
</dbReference>
<dbReference type="PANTHER" id="PTHR30486">
    <property type="entry name" value="TWITCHING MOTILITY PROTEIN PILT"/>
    <property type="match status" value="1"/>
</dbReference>
<evidence type="ECO:0000313" key="4">
    <source>
        <dbReference type="EMBL" id="KJF18733.1"/>
    </source>
</evidence>
<dbReference type="PATRIC" id="fig|1280514.3.peg.471"/>
<dbReference type="EMBL" id="JXYS01000007">
    <property type="protein sequence ID" value="KJF18733.1"/>
    <property type="molecule type" value="Genomic_DNA"/>
</dbReference>
<dbReference type="PROSITE" id="PS00662">
    <property type="entry name" value="T2SP_E"/>
    <property type="match status" value="1"/>
</dbReference>
<evidence type="ECO:0000259" key="3">
    <source>
        <dbReference type="PROSITE" id="PS00662"/>
    </source>
</evidence>
<dbReference type="SUPFAM" id="SSF52540">
    <property type="entry name" value="P-loop containing nucleoside triphosphate hydrolases"/>
    <property type="match status" value="1"/>
</dbReference>
<dbReference type="InterPro" id="IPR003593">
    <property type="entry name" value="AAA+_ATPase"/>
</dbReference>
<reference evidence="4 5" key="1">
    <citation type="submission" date="2015-01" db="EMBL/GenBank/DDBJ databases">
        <title>Draft genome of the acidophilic iron oxidizer Acidithrix ferrooxidans strain Py-F3.</title>
        <authorList>
            <person name="Poehlein A."/>
            <person name="Eisen S."/>
            <person name="Schloemann M."/>
            <person name="Johnson B.D."/>
            <person name="Daniel R."/>
            <person name="Muehling M."/>
        </authorList>
    </citation>
    <scope>NUCLEOTIDE SEQUENCE [LARGE SCALE GENOMIC DNA]</scope>
    <source>
        <strain evidence="4 5">Py-F3</strain>
    </source>
</reference>
<dbReference type="GO" id="GO:0016887">
    <property type="term" value="F:ATP hydrolysis activity"/>
    <property type="evidence" value="ECO:0007669"/>
    <property type="project" value="InterPro"/>
</dbReference>
<protein>
    <submittedName>
        <fullName evidence="4">Twitching mobility protein</fullName>
    </submittedName>
</protein>
<comment type="caution">
    <text evidence="4">The sequence shown here is derived from an EMBL/GenBank/DDBJ whole genome shotgun (WGS) entry which is preliminary data.</text>
</comment>
<feature type="compositionally biased region" description="Low complexity" evidence="2">
    <location>
        <begin position="530"/>
        <end position="545"/>
    </location>
</feature>
<dbReference type="InterPro" id="IPR006321">
    <property type="entry name" value="PilT/PilU"/>
</dbReference>
<evidence type="ECO:0000256" key="1">
    <source>
        <dbReference type="ARBA" id="ARBA00006611"/>
    </source>
</evidence>
<dbReference type="STRING" id="1280514.AXFE_03420"/>
<organism evidence="4 5">
    <name type="scientific">Acidithrix ferrooxidans</name>
    <dbReference type="NCBI Taxonomy" id="1280514"/>
    <lineage>
        <taxon>Bacteria</taxon>
        <taxon>Bacillati</taxon>
        <taxon>Actinomycetota</taxon>
        <taxon>Acidimicrobiia</taxon>
        <taxon>Acidimicrobiales</taxon>
        <taxon>Acidimicrobiaceae</taxon>
        <taxon>Acidithrix</taxon>
    </lineage>
</organism>
<dbReference type="InterPro" id="IPR027417">
    <property type="entry name" value="P-loop_NTPase"/>
</dbReference>
<dbReference type="RefSeq" id="WP_200891154.1">
    <property type="nucleotide sequence ID" value="NZ_JXYS01000007.1"/>
</dbReference>
<gene>
    <name evidence="4" type="primary">pilT1</name>
    <name evidence="4" type="ORF">AXFE_03420</name>
</gene>
<dbReference type="SMART" id="SM00382">
    <property type="entry name" value="AAA"/>
    <property type="match status" value="1"/>
</dbReference>
<accession>A0A0D8HLC3</accession>
<evidence type="ECO:0000313" key="5">
    <source>
        <dbReference type="Proteomes" id="UP000032360"/>
    </source>
</evidence>
<evidence type="ECO:0000256" key="2">
    <source>
        <dbReference type="SAM" id="MobiDB-lite"/>
    </source>
</evidence>
<feature type="domain" description="Bacterial type II secretion system protein E" evidence="3">
    <location>
        <begin position="375"/>
        <end position="389"/>
    </location>
</feature>
<sequence>MLDKTKAIAALVRDGISDPDRLEGLTKDSSGVIEFVDIVAREFQLSHDNLLATVSESNSVKYSDGPSVVRSSMVDKLASLELFKRFWVVPFLVVDGRLQISTLDPYSDGVISKLKSALVGYGIDMVQVSRSSMVEIATSIFGSAISKEFEESNPLSQGESDSKSIGVSDRLVSMARMDASIPSIAELLRVTSDQRGSDLHLTVGASPTIRVDGRLIRLDQYPILKPQTIRELIYSILTDSQRDRFEASRELDVSYGVAGIGRFRVNVFMQRSSLGAVMRSIPDKIATLESLGLPKVVSSFADIPRGLVLVTGPTGSGKSTTLASLVDSINASRECHIVTVEDPIEFLHSHKKALINQREVGEDTFGFAEALRHVLRQDPDVILVGELRDHETISMALTAAETGHAVYASLHTQDAPQAIDRIIDVFPSHQQSQVRVQVASSLQGIVTQQLLPLASGHGRTVAAEVLVITPAIRNLIREAKIHQIYSSMQAGGAFGMQTMEVALAQLVRARTVTPEAALRGSSNPDELRRLLSSSNSSPSQLRRGA</sequence>
<dbReference type="Gene3D" id="3.40.50.300">
    <property type="entry name" value="P-loop containing nucleotide triphosphate hydrolases"/>
    <property type="match status" value="1"/>
</dbReference>
<dbReference type="CDD" id="cd01131">
    <property type="entry name" value="PilT"/>
    <property type="match status" value="1"/>
</dbReference>
<dbReference type="AlphaFoldDB" id="A0A0D8HLC3"/>
<dbReference type="InterPro" id="IPR001482">
    <property type="entry name" value="T2SS/T4SS_dom"/>
</dbReference>
<name>A0A0D8HLC3_9ACTN</name>
<proteinExistence type="inferred from homology"/>
<dbReference type="Gene3D" id="3.30.450.90">
    <property type="match status" value="1"/>
</dbReference>
<dbReference type="GO" id="GO:0005524">
    <property type="term" value="F:ATP binding"/>
    <property type="evidence" value="ECO:0007669"/>
    <property type="project" value="InterPro"/>
</dbReference>
<feature type="region of interest" description="Disordered" evidence="2">
    <location>
        <begin position="517"/>
        <end position="545"/>
    </location>
</feature>